<comment type="caution">
    <text evidence="1">The sequence shown here is derived from an EMBL/GenBank/DDBJ whole genome shotgun (WGS) entry which is preliminary data.</text>
</comment>
<proteinExistence type="predicted"/>
<keyword evidence="2" id="KW-1185">Reference proteome</keyword>
<protein>
    <submittedName>
        <fullName evidence="1">Uncharacterized protein</fullName>
    </submittedName>
</protein>
<name>A0ABQ8R520_FUSEQ</name>
<dbReference type="EMBL" id="JAOQBH010000013">
    <property type="protein sequence ID" value="KAJ4127030.1"/>
    <property type="molecule type" value="Genomic_DNA"/>
</dbReference>
<dbReference type="Proteomes" id="UP001152024">
    <property type="component" value="Unassembled WGS sequence"/>
</dbReference>
<accession>A0ABQ8R520</accession>
<gene>
    <name evidence="1" type="ORF">NW768_008651</name>
</gene>
<organism evidence="1 2">
    <name type="scientific">Fusarium equiseti</name>
    <name type="common">Fusarium scirpi</name>
    <dbReference type="NCBI Taxonomy" id="61235"/>
    <lineage>
        <taxon>Eukaryota</taxon>
        <taxon>Fungi</taxon>
        <taxon>Dikarya</taxon>
        <taxon>Ascomycota</taxon>
        <taxon>Pezizomycotina</taxon>
        <taxon>Sordariomycetes</taxon>
        <taxon>Hypocreomycetidae</taxon>
        <taxon>Hypocreales</taxon>
        <taxon>Nectriaceae</taxon>
        <taxon>Fusarium</taxon>
        <taxon>Fusarium incarnatum-equiseti species complex</taxon>
    </lineage>
</organism>
<sequence length="152" mass="16871">MEQTGTLISDYINFTDQKACLTGAELINKELTFCAAAAVSQLCHEQERGVNINNCLHQGNDFKFIRELDLAGALASTSSYLAIFDHESIPNAWQEGKNGISIITFGSPSCHVNEPQGTSTSWKMHLSKNFHHVINPHDYVPFALNDASKRFK</sequence>
<evidence type="ECO:0000313" key="1">
    <source>
        <dbReference type="EMBL" id="KAJ4127030.1"/>
    </source>
</evidence>
<reference evidence="1" key="1">
    <citation type="submission" date="2022-09" db="EMBL/GenBank/DDBJ databases">
        <title>Fusarium specimens isolated from Avocado Roots.</title>
        <authorList>
            <person name="Stajich J."/>
            <person name="Roper C."/>
            <person name="Heimlech-Rivalta G."/>
        </authorList>
    </citation>
    <scope>NUCLEOTIDE SEQUENCE</scope>
    <source>
        <strain evidence="1">CF00095</strain>
    </source>
</reference>
<evidence type="ECO:0000313" key="2">
    <source>
        <dbReference type="Proteomes" id="UP001152024"/>
    </source>
</evidence>